<dbReference type="PROSITE" id="PS01081">
    <property type="entry name" value="HTH_TETR_1"/>
    <property type="match status" value="1"/>
</dbReference>
<dbReference type="GO" id="GO:0003677">
    <property type="term" value="F:DNA binding"/>
    <property type="evidence" value="ECO:0007669"/>
    <property type="project" value="UniProtKB-UniRule"/>
</dbReference>
<organism evidence="4 5">
    <name type="scientific">Arsenicibacter rosenii</name>
    <dbReference type="NCBI Taxonomy" id="1750698"/>
    <lineage>
        <taxon>Bacteria</taxon>
        <taxon>Pseudomonadati</taxon>
        <taxon>Bacteroidota</taxon>
        <taxon>Cytophagia</taxon>
        <taxon>Cytophagales</taxon>
        <taxon>Spirosomataceae</taxon>
        <taxon>Arsenicibacter</taxon>
    </lineage>
</organism>
<keyword evidence="1 2" id="KW-0238">DNA-binding</keyword>
<evidence type="ECO:0000313" key="5">
    <source>
        <dbReference type="Proteomes" id="UP000181790"/>
    </source>
</evidence>
<dbReference type="EMBL" id="MORL01000182">
    <property type="protein sequence ID" value="OIN55444.1"/>
    <property type="molecule type" value="Genomic_DNA"/>
</dbReference>
<dbReference type="AlphaFoldDB" id="A0A1S2V9M6"/>
<dbReference type="SUPFAM" id="SSF46689">
    <property type="entry name" value="Homeodomain-like"/>
    <property type="match status" value="1"/>
</dbReference>
<dbReference type="PANTHER" id="PTHR43479">
    <property type="entry name" value="ACREF/ENVCD OPERON REPRESSOR-RELATED"/>
    <property type="match status" value="1"/>
</dbReference>
<dbReference type="Proteomes" id="UP000181790">
    <property type="component" value="Unassembled WGS sequence"/>
</dbReference>
<dbReference type="InterPro" id="IPR001647">
    <property type="entry name" value="HTH_TetR"/>
</dbReference>
<dbReference type="SUPFAM" id="SSF48498">
    <property type="entry name" value="Tetracyclin repressor-like, C-terminal domain"/>
    <property type="match status" value="1"/>
</dbReference>
<evidence type="ECO:0000256" key="2">
    <source>
        <dbReference type="PROSITE-ProRule" id="PRU00335"/>
    </source>
</evidence>
<feature type="domain" description="HTH tetR-type" evidence="3">
    <location>
        <begin position="6"/>
        <end position="66"/>
    </location>
</feature>
<reference evidence="4 5" key="1">
    <citation type="submission" date="2016-10" db="EMBL/GenBank/DDBJ databases">
        <title>Arsenicibacter rosenii gen. nov., sp. nov., an efficient arsenic-methylating bacterium isolated from an arsenic-contaminated paddy soil.</title>
        <authorList>
            <person name="Huang K."/>
        </authorList>
    </citation>
    <scope>NUCLEOTIDE SEQUENCE [LARGE SCALE GENOMIC DNA]</scope>
    <source>
        <strain evidence="4 5">SM-1</strain>
    </source>
</reference>
<keyword evidence="5" id="KW-1185">Reference proteome</keyword>
<dbReference type="OrthoDB" id="9789566at2"/>
<dbReference type="Gene3D" id="1.10.357.10">
    <property type="entry name" value="Tetracycline Repressor, domain 2"/>
    <property type="match status" value="1"/>
</dbReference>
<accession>A0A1S2V9M6</accession>
<evidence type="ECO:0000313" key="4">
    <source>
        <dbReference type="EMBL" id="OIN55444.1"/>
    </source>
</evidence>
<comment type="caution">
    <text evidence="4">The sequence shown here is derived from an EMBL/GenBank/DDBJ whole genome shotgun (WGS) entry which is preliminary data.</text>
</comment>
<dbReference type="InterPro" id="IPR023772">
    <property type="entry name" value="DNA-bd_HTH_TetR-type_CS"/>
</dbReference>
<evidence type="ECO:0000259" key="3">
    <source>
        <dbReference type="PROSITE" id="PS50977"/>
    </source>
</evidence>
<dbReference type="InterPro" id="IPR009057">
    <property type="entry name" value="Homeodomain-like_sf"/>
</dbReference>
<dbReference type="InterPro" id="IPR050624">
    <property type="entry name" value="HTH-type_Tx_Regulator"/>
</dbReference>
<dbReference type="InterPro" id="IPR036271">
    <property type="entry name" value="Tet_transcr_reg_TetR-rel_C_sf"/>
</dbReference>
<gene>
    <name evidence="4" type="ORF">BLX24_30655</name>
</gene>
<name>A0A1S2V9M6_9BACT</name>
<dbReference type="RefSeq" id="WP_071506928.1">
    <property type="nucleotide sequence ID" value="NZ_MORL01000182.1"/>
</dbReference>
<proteinExistence type="predicted"/>
<dbReference type="Pfam" id="PF00440">
    <property type="entry name" value="TetR_N"/>
    <property type="match status" value="1"/>
</dbReference>
<dbReference type="PANTHER" id="PTHR43479:SF11">
    <property type="entry name" value="ACREF_ENVCD OPERON REPRESSOR-RELATED"/>
    <property type="match status" value="1"/>
</dbReference>
<dbReference type="PRINTS" id="PR00455">
    <property type="entry name" value="HTHTETR"/>
</dbReference>
<sequence>MLCSSKPTEDRIKEAAKEVFMEKGFDGTTTRDIAKVAGINSALMNYYFRSKEKLFHSIFTDMCGLFFEGMIQMFNSNIPLREKIEALIDHEYTMMRENPRISIFIMNELHRNPERLSQLIGPTKRIIEDSFQKQIDEAVAAGTIRNVNAQHVFMMIIANIQFPFISKPVLQLTWNMNEETFALFCDQHIKLIKESICSYLFEFQPAC</sequence>
<protein>
    <submittedName>
        <fullName evidence="4">TetR family transcriptional regulator</fullName>
    </submittedName>
</protein>
<feature type="DNA-binding region" description="H-T-H motif" evidence="2">
    <location>
        <begin position="29"/>
        <end position="48"/>
    </location>
</feature>
<dbReference type="PROSITE" id="PS50977">
    <property type="entry name" value="HTH_TETR_2"/>
    <property type="match status" value="1"/>
</dbReference>
<evidence type="ECO:0000256" key="1">
    <source>
        <dbReference type="ARBA" id="ARBA00023125"/>
    </source>
</evidence>